<dbReference type="AlphaFoldDB" id="A0A5B8RAB5"/>
<gene>
    <name evidence="2" type="primary">menH_2</name>
    <name evidence="2" type="ORF">KBTEX_00772</name>
</gene>
<dbReference type="GO" id="GO:0070205">
    <property type="term" value="F:2-succinyl-6-hydroxy-2,4-cyclohexadiene-1-carboxylate synthase activity"/>
    <property type="evidence" value="ECO:0007669"/>
    <property type="project" value="UniProtKB-EC"/>
</dbReference>
<evidence type="ECO:0000259" key="1">
    <source>
        <dbReference type="Pfam" id="PF12697"/>
    </source>
</evidence>
<sequence>MAATPEYFHLDVLGHRLRAAAWRRDGRWQPGRPVLVFLHEGLGCIEFWRDFPARLGQTLGLDAFAWDRLGYGGSDPLDYTRTPAYLHHEAHDWMPAALDAAGLSDVILVSHSDGGSVALLYAARHPVRACVTMAAHAFVEPHTLAGIAAAERAFAETDLPAKLARYHGDKTETIFRAWTQTWQAPDFRDWNIEADLAGIHAPTLVMQGADDEYGTSEQVRRIAAACSGPAEQALLPGCGHTPYREAPETVIAEIEAFLNRHDIPGPR</sequence>
<name>A0A5B8RAB5_9ZZZZ</name>
<organism evidence="2">
    <name type="scientific">uncultured organism</name>
    <dbReference type="NCBI Taxonomy" id="155900"/>
    <lineage>
        <taxon>unclassified sequences</taxon>
        <taxon>environmental samples</taxon>
    </lineage>
</organism>
<dbReference type="InterPro" id="IPR000073">
    <property type="entry name" value="AB_hydrolase_1"/>
</dbReference>
<dbReference type="PANTHER" id="PTHR43689:SF8">
    <property type="entry name" value="ALPHA_BETA-HYDROLASES SUPERFAMILY PROTEIN"/>
    <property type="match status" value="1"/>
</dbReference>
<dbReference type="EMBL" id="MN079084">
    <property type="protein sequence ID" value="QEA04464.1"/>
    <property type="molecule type" value="Genomic_DNA"/>
</dbReference>
<keyword evidence="2" id="KW-0456">Lyase</keyword>
<evidence type="ECO:0000313" key="2">
    <source>
        <dbReference type="EMBL" id="QEA04464.1"/>
    </source>
</evidence>
<dbReference type="InterPro" id="IPR029058">
    <property type="entry name" value="AB_hydrolase_fold"/>
</dbReference>
<dbReference type="SUPFAM" id="SSF53474">
    <property type="entry name" value="alpha/beta-Hydrolases"/>
    <property type="match status" value="1"/>
</dbReference>
<proteinExistence type="predicted"/>
<dbReference type="Gene3D" id="3.40.50.1820">
    <property type="entry name" value="alpha/beta hydrolase"/>
    <property type="match status" value="1"/>
</dbReference>
<dbReference type="PANTHER" id="PTHR43689">
    <property type="entry name" value="HYDROLASE"/>
    <property type="match status" value="1"/>
</dbReference>
<reference evidence="2" key="1">
    <citation type="submission" date="2019-06" db="EMBL/GenBank/DDBJ databases">
        <authorList>
            <person name="Murdoch R.W."/>
            <person name="Fathepure B."/>
        </authorList>
    </citation>
    <scope>NUCLEOTIDE SEQUENCE</scope>
</reference>
<dbReference type="EC" id="4.2.99.20" evidence="2"/>
<protein>
    <submittedName>
        <fullName evidence="2">2-succinyl-6-hydroxy-2, 4-cyclohexadiene-1-carboxylate synthase</fullName>
        <ecNumber evidence="2">4.2.99.20</ecNumber>
    </submittedName>
</protein>
<accession>A0A5B8RAB5</accession>
<dbReference type="Pfam" id="PF12697">
    <property type="entry name" value="Abhydrolase_6"/>
    <property type="match status" value="1"/>
</dbReference>
<feature type="domain" description="AB hydrolase-1" evidence="1">
    <location>
        <begin position="35"/>
        <end position="252"/>
    </location>
</feature>